<feature type="transmembrane region" description="Helical" evidence="1">
    <location>
        <begin position="38"/>
        <end position="56"/>
    </location>
</feature>
<reference evidence="2" key="1">
    <citation type="submission" date="2020-08" db="EMBL/GenBank/DDBJ databases">
        <title>Multicomponent nature underlies the extraordinary mechanical properties of spider dragline silk.</title>
        <authorList>
            <person name="Kono N."/>
            <person name="Nakamura H."/>
            <person name="Mori M."/>
            <person name="Yoshida Y."/>
            <person name="Ohtoshi R."/>
            <person name="Malay A.D."/>
            <person name="Moran D.A.P."/>
            <person name="Tomita M."/>
            <person name="Numata K."/>
            <person name="Arakawa K."/>
        </authorList>
    </citation>
    <scope>NUCLEOTIDE SEQUENCE</scope>
</reference>
<comment type="caution">
    <text evidence="2">The sequence shown here is derived from an EMBL/GenBank/DDBJ whole genome shotgun (WGS) entry which is preliminary data.</text>
</comment>
<protein>
    <submittedName>
        <fullName evidence="2">Deltameth_res domain-containing protein</fullName>
    </submittedName>
</protein>
<keyword evidence="1" id="KW-0472">Membrane</keyword>
<dbReference type="Proteomes" id="UP000887013">
    <property type="component" value="Unassembled WGS sequence"/>
</dbReference>
<feature type="non-terminal residue" evidence="2">
    <location>
        <position position="1"/>
    </location>
</feature>
<evidence type="ECO:0000313" key="2">
    <source>
        <dbReference type="EMBL" id="GFS73757.1"/>
    </source>
</evidence>
<dbReference type="OrthoDB" id="9981889at2759"/>
<sequence>SPPKIRSMSDYAPIKEAHMNDIPIPHESFEVGYKKRQVGNNMMLLTGMAFFTLSFFF</sequence>
<dbReference type="EMBL" id="BMAW01107915">
    <property type="protein sequence ID" value="GFT31378.1"/>
    <property type="molecule type" value="Genomic_DNA"/>
</dbReference>
<keyword evidence="1" id="KW-1133">Transmembrane helix</keyword>
<keyword evidence="5" id="KW-1185">Reference proteome</keyword>
<organism evidence="2 5">
    <name type="scientific">Nephila pilipes</name>
    <name type="common">Giant wood spider</name>
    <name type="synonym">Nephila maculata</name>
    <dbReference type="NCBI Taxonomy" id="299642"/>
    <lineage>
        <taxon>Eukaryota</taxon>
        <taxon>Metazoa</taxon>
        <taxon>Ecdysozoa</taxon>
        <taxon>Arthropoda</taxon>
        <taxon>Chelicerata</taxon>
        <taxon>Arachnida</taxon>
        <taxon>Araneae</taxon>
        <taxon>Araneomorphae</taxon>
        <taxon>Entelegynae</taxon>
        <taxon>Araneoidea</taxon>
        <taxon>Nephilidae</taxon>
        <taxon>Nephila</taxon>
    </lineage>
</organism>
<evidence type="ECO:0000313" key="5">
    <source>
        <dbReference type="Proteomes" id="UP000887013"/>
    </source>
</evidence>
<proteinExistence type="predicted"/>
<evidence type="ECO:0000313" key="3">
    <source>
        <dbReference type="EMBL" id="GFT31378.1"/>
    </source>
</evidence>
<name>A0A8X6MRE3_NEPPI</name>
<accession>A0A8X6MRE3</accession>
<dbReference type="EMBL" id="BMAW01096218">
    <property type="protein sequence ID" value="GFS73757.1"/>
    <property type="molecule type" value="Genomic_DNA"/>
</dbReference>
<evidence type="ECO:0000256" key="1">
    <source>
        <dbReference type="SAM" id="Phobius"/>
    </source>
</evidence>
<dbReference type="EMBL" id="BMAW01040578">
    <property type="protein sequence ID" value="GFU60167.1"/>
    <property type="molecule type" value="Genomic_DNA"/>
</dbReference>
<feature type="non-terminal residue" evidence="2">
    <location>
        <position position="57"/>
    </location>
</feature>
<dbReference type="AlphaFoldDB" id="A0A8X6MRE3"/>
<keyword evidence="1" id="KW-0812">Transmembrane</keyword>
<evidence type="ECO:0000313" key="4">
    <source>
        <dbReference type="EMBL" id="GFU60167.1"/>
    </source>
</evidence>
<gene>
    <name evidence="2" type="primary">NCL1_23694</name>
    <name evidence="2" type="ORF">NPIL_206941</name>
    <name evidence="3" type="ORF">NPIL_605981</name>
    <name evidence="4" type="ORF">NPIL_619351</name>
</gene>